<dbReference type="AlphaFoldDB" id="A0AA46TGR1"/>
<feature type="signal peptide" evidence="1">
    <location>
        <begin position="1"/>
        <end position="21"/>
    </location>
</feature>
<sequence length="138" mass="14733">MTVKKTAAAVTVAIGMTVAVAASSASSATDSDGAASPADKTQIELSKSVAKTAANEKSGESALRCGKKAASLKETKKLNVYMPLKKAQRILGSKGRKVSGNKLRAWNTCYEEYSDLYLHNDKRKGKWYVYTVSAPIRG</sequence>
<reference evidence="2" key="1">
    <citation type="submission" date="2022-01" db="EMBL/GenBank/DDBJ databases">
        <title>Nocardioidaceae gen. sp. A5X3R13.</title>
        <authorList>
            <person name="Lopez Marin M.A."/>
            <person name="Uhlik O."/>
        </authorList>
    </citation>
    <scope>NUCLEOTIDE SEQUENCE</scope>
    <source>
        <strain evidence="2">A5X3R13</strain>
    </source>
</reference>
<name>A0AA46TGR1_9ACTN</name>
<evidence type="ECO:0000313" key="3">
    <source>
        <dbReference type="Proteomes" id="UP001164390"/>
    </source>
</evidence>
<protein>
    <recommendedName>
        <fullName evidence="4">Secreted protein</fullName>
    </recommendedName>
</protein>
<dbReference type="Proteomes" id="UP001164390">
    <property type="component" value="Chromosome"/>
</dbReference>
<dbReference type="KEGG" id="sgrg:L0C25_18655"/>
<keyword evidence="3" id="KW-1185">Reference proteome</keyword>
<dbReference type="EMBL" id="CP094970">
    <property type="protein sequence ID" value="UYM04534.1"/>
    <property type="molecule type" value="Genomic_DNA"/>
</dbReference>
<gene>
    <name evidence="2" type="ORF">L0C25_18655</name>
</gene>
<feature type="chain" id="PRO_5041438729" description="Secreted protein" evidence="1">
    <location>
        <begin position="22"/>
        <end position="138"/>
    </location>
</feature>
<dbReference type="RefSeq" id="WP_271633268.1">
    <property type="nucleotide sequence ID" value="NZ_CP094970.1"/>
</dbReference>
<evidence type="ECO:0000256" key="1">
    <source>
        <dbReference type="SAM" id="SignalP"/>
    </source>
</evidence>
<organism evidence="2 3">
    <name type="scientific">Solicola gregarius</name>
    <dbReference type="NCBI Taxonomy" id="2908642"/>
    <lineage>
        <taxon>Bacteria</taxon>
        <taxon>Bacillati</taxon>
        <taxon>Actinomycetota</taxon>
        <taxon>Actinomycetes</taxon>
        <taxon>Propionibacteriales</taxon>
        <taxon>Nocardioidaceae</taxon>
        <taxon>Solicola</taxon>
    </lineage>
</organism>
<evidence type="ECO:0008006" key="4">
    <source>
        <dbReference type="Google" id="ProtNLM"/>
    </source>
</evidence>
<proteinExistence type="predicted"/>
<evidence type="ECO:0000313" key="2">
    <source>
        <dbReference type="EMBL" id="UYM04534.1"/>
    </source>
</evidence>
<keyword evidence="1" id="KW-0732">Signal</keyword>
<accession>A0AA46TGR1</accession>